<dbReference type="OrthoDB" id="9803036at2"/>
<comment type="similarity">
    <text evidence="1">Belongs to the barstar family.</text>
</comment>
<protein>
    <submittedName>
        <fullName evidence="3">Ribonuclease inhibitor</fullName>
    </submittedName>
</protein>
<dbReference type="Gene3D" id="3.30.370.10">
    <property type="entry name" value="Barstar-like"/>
    <property type="match status" value="1"/>
</dbReference>
<name>A0A1W1V382_PEPAS</name>
<accession>A0A1W1V382</accession>
<dbReference type="Pfam" id="PF01337">
    <property type="entry name" value="Barstar"/>
    <property type="match status" value="1"/>
</dbReference>
<evidence type="ECO:0000256" key="1">
    <source>
        <dbReference type="ARBA" id="ARBA00006845"/>
    </source>
</evidence>
<dbReference type="AlphaFoldDB" id="A0A1W1V382"/>
<dbReference type="Proteomes" id="UP000192368">
    <property type="component" value="Unassembled WGS sequence"/>
</dbReference>
<dbReference type="STRING" id="573058.SAMN00017477_1236"/>
<dbReference type="InterPro" id="IPR000468">
    <property type="entry name" value="Barstar"/>
</dbReference>
<dbReference type="SUPFAM" id="SSF52038">
    <property type="entry name" value="Barstar-related"/>
    <property type="match status" value="1"/>
</dbReference>
<gene>
    <name evidence="3" type="ORF">SAMN00017477_1236</name>
</gene>
<dbReference type="EMBL" id="FWWR01000009">
    <property type="protein sequence ID" value="SMB87758.1"/>
    <property type="molecule type" value="Genomic_DNA"/>
</dbReference>
<proteinExistence type="inferred from homology"/>
<dbReference type="InterPro" id="IPR035905">
    <property type="entry name" value="Barstar-like_sf"/>
</dbReference>
<organism evidence="3 4">
    <name type="scientific">Peptoniphilus asaccharolyticus DSM 20463</name>
    <dbReference type="NCBI Taxonomy" id="573058"/>
    <lineage>
        <taxon>Bacteria</taxon>
        <taxon>Bacillati</taxon>
        <taxon>Bacillota</taxon>
        <taxon>Tissierellia</taxon>
        <taxon>Tissierellales</taxon>
        <taxon>Peptoniphilaceae</taxon>
        <taxon>Peptoniphilus</taxon>
    </lineage>
</organism>
<evidence type="ECO:0000313" key="4">
    <source>
        <dbReference type="Proteomes" id="UP000192368"/>
    </source>
</evidence>
<dbReference type="RefSeq" id="WP_084230800.1">
    <property type="nucleotide sequence ID" value="NZ_FWWR01000009.1"/>
</dbReference>
<feature type="domain" description="Barstar (barnase inhibitor)" evidence="2">
    <location>
        <begin position="2"/>
        <end position="79"/>
    </location>
</feature>
<sequence length="87" mass="10234">MNIYIVDGAKFETVEKAYEYLRDEFKFSEYFGNNLDALWDELTDLDNVAIIIKNAREIPRKLGEYGLKILDIFGDLSEYDVEVKISW</sequence>
<keyword evidence="4" id="KW-1185">Reference proteome</keyword>
<evidence type="ECO:0000313" key="3">
    <source>
        <dbReference type="EMBL" id="SMB87758.1"/>
    </source>
</evidence>
<evidence type="ECO:0000259" key="2">
    <source>
        <dbReference type="Pfam" id="PF01337"/>
    </source>
</evidence>
<reference evidence="4" key="1">
    <citation type="submission" date="2017-04" db="EMBL/GenBank/DDBJ databases">
        <authorList>
            <person name="Varghese N."/>
            <person name="Submissions S."/>
        </authorList>
    </citation>
    <scope>NUCLEOTIDE SEQUENCE [LARGE SCALE GENOMIC DNA]</scope>
    <source>
        <strain evidence="4">DSM 20463</strain>
    </source>
</reference>